<dbReference type="NCBIfam" id="TIGR04474">
    <property type="entry name" value="tcm_partner"/>
    <property type="match status" value="1"/>
</dbReference>
<evidence type="ECO:0000313" key="1">
    <source>
        <dbReference type="EMBL" id="RSN72999.1"/>
    </source>
</evidence>
<protein>
    <submittedName>
        <fullName evidence="1">Three-Cys-motif partner protein TcmP</fullName>
    </submittedName>
</protein>
<proteinExistence type="predicted"/>
<gene>
    <name evidence="1" type="primary">tcmP</name>
    <name evidence="1" type="ORF">D6D85_11735</name>
</gene>
<sequence length="361" mass="41928">MSRGFYTHRVKFCDRDGGSMTNSEDAYDKLYKELKELRDIGEKVLEKTGGRGCLLGHRWTVLKLLFLKLYTRDIYTPIIANYYPSMAFVDLFAGTGLNKYKDSNFPIPRSTLIAWFCAKYPFDRIFAIGYNRPSKLFDANSDKKHRDIPYKYLYERTTRFIPKDCIRLIEGDANKTVDKVINGLREMKERYKGAHYLAFVDPNSCEIHLDTIKKLIDLEREGIVGDFIILLQARLIAKGIGRIKDSRKRGGLAEKLDKFFGTKDWRNFPTGEIESNVVNLYEKQLKELKQKPIVEKVDINLMREDIHYYLLYVIRKTSRGSPYVETVKLIRKFVKAIDKKDMVDQAIGEALGIKSSLTSFM</sequence>
<name>A0A429GH20_9CREN</name>
<reference evidence="1 2" key="1">
    <citation type="submission" date="2018-10" db="EMBL/GenBank/DDBJ databases">
        <title>Co-occurring genomic capacity for anaerobic methane metabolism and dissimilatory sulfite reduction discovered in the Korarchaeota.</title>
        <authorList>
            <person name="Mckay L.J."/>
            <person name="Dlakic M."/>
            <person name="Fields M.W."/>
            <person name="Delmont T.O."/>
            <person name="Eren A.M."/>
            <person name="Jay Z.J."/>
            <person name="Klingelsmith K.B."/>
            <person name="Rusch D.B."/>
            <person name="Inskeep W.P."/>
        </authorList>
    </citation>
    <scope>NUCLEOTIDE SEQUENCE [LARGE SCALE GENOMIC DNA]</scope>
    <source>
        <strain evidence="1 2">MDKW</strain>
    </source>
</reference>
<dbReference type="AlphaFoldDB" id="A0A429GH20"/>
<keyword evidence="2" id="KW-1185">Reference proteome</keyword>
<accession>A0A429GH20</accession>
<comment type="caution">
    <text evidence="1">The sequence shown here is derived from an EMBL/GenBank/DDBJ whole genome shotgun (WGS) entry which is preliminary data.</text>
</comment>
<dbReference type="Proteomes" id="UP000277582">
    <property type="component" value="Unassembled WGS sequence"/>
</dbReference>
<dbReference type="RefSeq" id="WP_125672148.1">
    <property type="nucleotide sequence ID" value="NZ_RCOS01000131.1"/>
</dbReference>
<organism evidence="1 2">
    <name type="scientific">Candidatus Methanodesulfokora washburnensis</name>
    <dbReference type="NCBI Taxonomy" id="2478471"/>
    <lineage>
        <taxon>Archaea</taxon>
        <taxon>Thermoproteota</taxon>
        <taxon>Candidatus Korarchaeia</taxon>
        <taxon>Candidatus Korarchaeia incertae sedis</taxon>
        <taxon>Candidatus Methanodesulfokora</taxon>
    </lineage>
</organism>
<dbReference type="EMBL" id="RCOS01000131">
    <property type="protein sequence ID" value="RSN72999.1"/>
    <property type="molecule type" value="Genomic_DNA"/>
</dbReference>
<evidence type="ECO:0000313" key="2">
    <source>
        <dbReference type="Proteomes" id="UP000277582"/>
    </source>
</evidence>
<dbReference type="InterPro" id="IPR031009">
    <property type="entry name" value="Tcm_partner"/>
</dbReference>